<evidence type="ECO:0000313" key="2">
    <source>
        <dbReference type="EMBL" id="RGN37405.1"/>
    </source>
</evidence>
<organism evidence="2 3">
    <name type="scientific">Bacteroides oleiciplenus</name>
    <dbReference type="NCBI Taxonomy" id="626931"/>
    <lineage>
        <taxon>Bacteria</taxon>
        <taxon>Pseudomonadati</taxon>
        <taxon>Bacteroidota</taxon>
        <taxon>Bacteroidia</taxon>
        <taxon>Bacteroidales</taxon>
        <taxon>Bacteroidaceae</taxon>
        <taxon>Bacteroides</taxon>
    </lineage>
</organism>
<dbReference type="SMART" id="SM01126">
    <property type="entry name" value="DDE_Tnp_IS1595"/>
    <property type="match status" value="1"/>
</dbReference>
<dbReference type="Proteomes" id="UP000260983">
    <property type="component" value="Unassembled WGS sequence"/>
</dbReference>
<evidence type="ECO:0000259" key="1">
    <source>
        <dbReference type="SMART" id="SM01126"/>
    </source>
</evidence>
<dbReference type="InterPro" id="IPR024445">
    <property type="entry name" value="Tnp_ISXO2-like"/>
</dbReference>
<name>A0A3E5BJ13_9BACE</name>
<dbReference type="EMBL" id="QSUL01000004">
    <property type="protein sequence ID" value="RGN37405.1"/>
    <property type="molecule type" value="Genomic_DNA"/>
</dbReference>
<dbReference type="NCBIfam" id="NF033547">
    <property type="entry name" value="transpos_IS1595"/>
    <property type="match status" value="1"/>
</dbReference>
<comment type="caution">
    <text evidence="2">The sequence shown here is derived from an EMBL/GenBank/DDBJ whole genome shotgun (WGS) entry which is preliminary data.</text>
</comment>
<accession>A0A3E5BJ13</accession>
<evidence type="ECO:0000313" key="3">
    <source>
        <dbReference type="Proteomes" id="UP000260983"/>
    </source>
</evidence>
<dbReference type="PANTHER" id="PTHR47163">
    <property type="entry name" value="DDE_TNP_IS1595 DOMAIN-CONTAINING PROTEIN"/>
    <property type="match status" value="1"/>
</dbReference>
<dbReference type="RefSeq" id="WP_117723845.1">
    <property type="nucleotide sequence ID" value="NZ_QSUL01000004.1"/>
</dbReference>
<proteinExistence type="predicted"/>
<sequence length="302" mass="34705">MKGESLYTVFSKALSNEESAIKYFEKMRWDGKVISPYDPTSKVYKCSNGKYKCKNTGRYFDVKTGTPLANTKLPMTKWLLAMFLFQADKGGISSCQLSRMLEVTQKTAWHMLMKIREFAARINEKDSCLSGEVEIDETFVGGKNKNRHKDKRVERCQGRAYKDKVPVFGILERGGKVIAKVVPNIYGATLLSIVNKYVEKESVVYTDGAGYPGINIDYEQRDVDHSKHFYGTTYATDEGEIIVVSTNGIENVWSHFDRMMLGTYIRVSKKHLQKYIDEFVFRFNTRNFSDSQRFNLLLRNIA</sequence>
<dbReference type="Pfam" id="PF12762">
    <property type="entry name" value="DDE_Tnp_IS1595"/>
    <property type="match status" value="1"/>
</dbReference>
<feature type="domain" description="ISXO2-like transposase" evidence="1">
    <location>
        <begin position="128"/>
        <end position="284"/>
    </location>
</feature>
<gene>
    <name evidence="2" type="ORF">DXB65_07860</name>
</gene>
<dbReference type="PANTHER" id="PTHR47163:SF2">
    <property type="entry name" value="SI:DKEY-17M8.2"/>
    <property type="match status" value="1"/>
</dbReference>
<dbReference type="AlphaFoldDB" id="A0A3E5BJ13"/>
<protein>
    <submittedName>
        <fullName evidence="2">IS1595 family transposase</fullName>
    </submittedName>
</protein>
<dbReference type="InterPro" id="IPR053164">
    <property type="entry name" value="IS1016-like_transposase"/>
</dbReference>
<reference evidence="2 3" key="1">
    <citation type="submission" date="2018-08" db="EMBL/GenBank/DDBJ databases">
        <title>A genome reference for cultivated species of the human gut microbiota.</title>
        <authorList>
            <person name="Zou Y."/>
            <person name="Xue W."/>
            <person name="Luo G."/>
        </authorList>
    </citation>
    <scope>NUCLEOTIDE SEQUENCE [LARGE SCALE GENOMIC DNA]</scope>
    <source>
        <strain evidence="2 3">OM05-15BH</strain>
    </source>
</reference>